<organism evidence="2 3">
    <name type="scientific">Streptomyces antimicrobicus</name>
    <dbReference type="NCBI Taxonomy" id="2883108"/>
    <lineage>
        <taxon>Bacteria</taxon>
        <taxon>Bacillati</taxon>
        <taxon>Actinomycetota</taxon>
        <taxon>Actinomycetes</taxon>
        <taxon>Kitasatosporales</taxon>
        <taxon>Streptomycetaceae</taxon>
        <taxon>Streptomyces</taxon>
    </lineage>
</organism>
<evidence type="ECO:0000256" key="1">
    <source>
        <dbReference type="SAM" id="SignalP"/>
    </source>
</evidence>
<proteinExistence type="predicted"/>
<sequence>MTNRRRLRALILGPALAGALLAAPAALGASAHAAAPAATCSISGVLPNGRVHLSGGGFQPGTAYFSSPQGWGGTVTIEANGGFNAPNVHKADYTVSQGSEQTHCYGY</sequence>
<dbReference type="RefSeq" id="WP_226725916.1">
    <property type="nucleotide sequence ID" value="NZ_JAJAUY010000016.1"/>
</dbReference>
<comment type="caution">
    <text evidence="2">The sequence shown here is derived from an EMBL/GenBank/DDBJ whole genome shotgun (WGS) entry which is preliminary data.</text>
</comment>
<dbReference type="EMBL" id="JAJAUY010000016">
    <property type="protein sequence ID" value="MCB5179100.1"/>
    <property type="molecule type" value="Genomic_DNA"/>
</dbReference>
<keyword evidence="3" id="KW-1185">Reference proteome</keyword>
<feature type="chain" id="PRO_5047331251" evidence="1">
    <location>
        <begin position="34"/>
        <end position="107"/>
    </location>
</feature>
<gene>
    <name evidence="2" type="ORF">LG632_06825</name>
</gene>
<keyword evidence="1" id="KW-0732">Signal</keyword>
<name>A0ABS8B3C0_9ACTN</name>
<evidence type="ECO:0000313" key="2">
    <source>
        <dbReference type="EMBL" id="MCB5179100.1"/>
    </source>
</evidence>
<accession>A0ABS8B3C0</accession>
<dbReference type="Proteomes" id="UP001199054">
    <property type="component" value="Unassembled WGS sequence"/>
</dbReference>
<feature type="signal peptide" evidence="1">
    <location>
        <begin position="1"/>
        <end position="33"/>
    </location>
</feature>
<protein>
    <submittedName>
        <fullName evidence="2">Uncharacterized protein</fullName>
    </submittedName>
</protein>
<reference evidence="2 3" key="1">
    <citation type="submission" date="2021-10" db="EMBL/GenBank/DDBJ databases">
        <title>Streptomyces sp. strain SMC 277, a novel streptomycete isolated from soil.</title>
        <authorList>
            <person name="Chanama M."/>
        </authorList>
    </citation>
    <scope>NUCLEOTIDE SEQUENCE [LARGE SCALE GENOMIC DNA]</scope>
    <source>
        <strain evidence="2 3">SMC 277</strain>
    </source>
</reference>
<evidence type="ECO:0000313" key="3">
    <source>
        <dbReference type="Proteomes" id="UP001199054"/>
    </source>
</evidence>